<dbReference type="PROSITE" id="PS51257">
    <property type="entry name" value="PROKAR_LIPOPROTEIN"/>
    <property type="match status" value="1"/>
</dbReference>
<organism evidence="2 3">
    <name type="scientific">Novipirellula herctigrandis</name>
    <dbReference type="NCBI Taxonomy" id="2527986"/>
    <lineage>
        <taxon>Bacteria</taxon>
        <taxon>Pseudomonadati</taxon>
        <taxon>Planctomycetota</taxon>
        <taxon>Planctomycetia</taxon>
        <taxon>Pirellulales</taxon>
        <taxon>Pirellulaceae</taxon>
        <taxon>Novipirellula</taxon>
    </lineage>
</organism>
<dbReference type="AlphaFoldDB" id="A0A5C5Z7H8"/>
<evidence type="ECO:0000313" key="3">
    <source>
        <dbReference type="Proteomes" id="UP000315010"/>
    </source>
</evidence>
<dbReference type="RefSeq" id="WP_146400134.1">
    <property type="nucleotide sequence ID" value="NZ_SJPJ01000001.1"/>
</dbReference>
<comment type="caution">
    <text evidence="2">The sequence shown here is derived from an EMBL/GenBank/DDBJ whole genome shotgun (WGS) entry which is preliminary data.</text>
</comment>
<keyword evidence="3" id="KW-1185">Reference proteome</keyword>
<dbReference type="OrthoDB" id="288000at2"/>
<sequence length="78" mass="8139">MKKMSMILLSATFLTLSIGCGPEKGAESVFDEDEMAKYRSTPEQIAAGMKSGQAIAPDKKEAAALGKETAKATNSAGK</sequence>
<dbReference type="EMBL" id="SJPJ01000001">
    <property type="protein sequence ID" value="TWT83160.1"/>
    <property type="molecule type" value="Genomic_DNA"/>
</dbReference>
<proteinExistence type="predicted"/>
<protein>
    <submittedName>
        <fullName evidence="2">Uncharacterized protein</fullName>
    </submittedName>
</protein>
<evidence type="ECO:0000256" key="1">
    <source>
        <dbReference type="SAM" id="MobiDB-lite"/>
    </source>
</evidence>
<evidence type="ECO:0000313" key="2">
    <source>
        <dbReference type="EMBL" id="TWT83160.1"/>
    </source>
</evidence>
<dbReference type="Proteomes" id="UP000315010">
    <property type="component" value="Unassembled WGS sequence"/>
</dbReference>
<accession>A0A5C5Z7H8</accession>
<feature type="region of interest" description="Disordered" evidence="1">
    <location>
        <begin position="59"/>
        <end position="78"/>
    </location>
</feature>
<reference evidence="2 3" key="1">
    <citation type="submission" date="2019-02" db="EMBL/GenBank/DDBJ databases">
        <title>Deep-cultivation of Planctomycetes and their phenomic and genomic characterization uncovers novel biology.</title>
        <authorList>
            <person name="Wiegand S."/>
            <person name="Jogler M."/>
            <person name="Boedeker C."/>
            <person name="Pinto D."/>
            <person name="Vollmers J."/>
            <person name="Rivas-Marin E."/>
            <person name="Kohn T."/>
            <person name="Peeters S.H."/>
            <person name="Heuer A."/>
            <person name="Rast P."/>
            <person name="Oberbeckmann S."/>
            <person name="Bunk B."/>
            <person name="Jeske O."/>
            <person name="Meyerdierks A."/>
            <person name="Storesund J.E."/>
            <person name="Kallscheuer N."/>
            <person name="Luecker S."/>
            <person name="Lage O.M."/>
            <person name="Pohl T."/>
            <person name="Merkel B.J."/>
            <person name="Hornburger P."/>
            <person name="Mueller R.-W."/>
            <person name="Bruemmer F."/>
            <person name="Labrenz M."/>
            <person name="Spormann A.M."/>
            <person name="Op Den Camp H."/>
            <person name="Overmann J."/>
            <person name="Amann R."/>
            <person name="Jetten M.S.M."/>
            <person name="Mascher T."/>
            <person name="Medema M.H."/>
            <person name="Devos D.P."/>
            <person name="Kaster A.-K."/>
            <person name="Ovreas L."/>
            <person name="Rohde M."/>
            <person name="Galperin M.Y."/>
            <person name="Jogler C."/>
        </authorList>
    </citation>
    <scope>NUCLEOTIDE SEQUENCE [LARGE SCALE GENOMIC DNA]</scope>
    <source>
        <strain evidence="2 3">CA13</strain>
    </source>
</reference>
<gene>
    <name evidence="2" type="ORF">CA13_46230</name>
</gene>
<name>A0A5C5Z7H8_9BACT</name>